<dbReference type="AlphaFoldDB" id="A0A1I1YFE5"/>
<dbReference type="SUPFAM" id="SSF53807">
    <property type="entry name" value="Helical backbone' metal receptor"/>
    <property type="match status" value="1"/>
</dbReference>
<gene>
    <name evidence="5" type="ORF">SAMN04487969_101516</name>
</gene>
<evidence type="ECO:0000256" key="1">
    <source>
        <dbReference type="ARBA" id="ARBA00008814"/>
    </source>
</evidence>
<comment type="similarity">
    <text evidence="1">Belongs to the bacterial solute-binding protein 8 family.</text>
</comment>
<dbReference type="Gene3D" id="3.40.50.1980">
    <property type="entry name" value="Nitrogenase molybdenum iron protein domain"/>
    <property type="match status" value="2"/>
</dbReference>
<dbReference type="PANTHER" id="PTHR30535">
    <property type="entry name" value="VITAMIN B12-BINDING PROTEIN"/>
    <property type="match status" value="1"/>
</dbReference>
<dbReference type="GO" id="GO:0071281">
    <property type="term" value="P:cellular response to iron ion"/>
    <property type="evidence" value="ECO:0007669"/>
    <property type="project" value="TreeGrafter"/>
</dbReference>
<dbReference type="RefSeq" id="WP_231594345.1">
    <property type="nucleotide sequence ID" value="NZ_FONN01000001.1"/>
</dbReference>
<dbReference type="InterPro" id="IPR002491">
    <property type="entry name" value="ABC_transptr_periplasmic_BD"/>
</dbReference>
<reference evidence="6" key="1">
    <citation type="submission" date="2016-10" db="EMBL/GenBank/DDBJ databases">
        <authorList>
            <person name="Varghese N."/>
            <person name="Submissions S."/>
        </authorList>
    </citation>
    <scope>NUCLEOTIDE SEQUENCE [LARGE SCALE GENOMIC DNA]</scope>
    <source>
        <strain evidence="6">CGMCC 1.10223</strain>
    </source>
</reference>
<dbReference type="PROSITE" id="PS50983">
    <property type="entry name" value="FE_B12_PBP"/>
    <property type="match status" value="1"/>
</dbReference>
<proteinExistence type="inferred from homology"/>
<name>A0A1I1YFE5_9BACL</name>
<evidence type="ECO:0000256" key="2">
    <source>
        <dbReference type="ARBA" id="ARBA00022729"/>
    </source>
</evidence>
<keyword evidence="6" id="KW-1185">Reference proteome</keyword>
<evidence type="ECO:0000313" key="6">
    <source>
        <dbReference type="Proteomes" id="UP000183410"/>
    </source>
</evidence>
<dbReference type="PANTHER" id="PTHR30535:SF34">
    <property type="entry name" value="MOLYBDATE-BINDING PROTEIN MOLA"/>
    <property type="match status" value="1"/>
</dbReference>
<dbReference type="NCBIfam" id="NF038402">
    <property type="entry name" value="TroA_like"/>
    <property type="match status" value="1"/>
</dbReference>
<accession>A0A1I1YFE5</accession>
<feature type="chain" id="PRO_5039717914" evidence="3">
    <location>
        <begin position="26"/>
        <end position="325"/>
    </location>
</feature>
<dbReference type="Pfam" id="PF01497">
    <property type="entry name" value="Peripla_BP_2"/>
    <property type="match status" value="1"/>
</dbReference>
<feature type="signal peptide" evidence="3">
    <location>
        <begin position="1"/>
        <end position="25"/>
    </location>
</feature>
<dbReference type="InterPro" id="IPR054828">
    <property type="entry name" value="Vit_B12_bind_prot"/>
</dbReference>
<evidence type="ECO:0000259" key="4">
    <source>
        <dbReference type="PROSITE" id="PS50983"/>
    </source>
</evidence>
<protein>
    <submittedName>
        <fullName evidence="5">Iron complex transport system substrate-binding protein</fullName>
    </submittedName>
</protein>
<sequence length="325" mass="34816">MKVKMNHMLKTSLAIWLIAMLTLLAACGGAVNNNKESTAPSIAPSASPSAETGAAYPLTVTDATDTKLTFEQTPEKIVTLVPSETEVVFAVGAGKQVVGVDQYSNYPEEANDIEKIGDMTTNIEAVVKLNPDLVLASSSMNGDAIVKLRELNIPVFASDSKTYGETIAHIETVGQILNHVKDAEAVAEHMRDVMNQVMNAVKDAPAKKVYLEFSPGYTAGSGTFLDELLTMAGGRNVAGSKEGWYEVSAEEIVKQNPEIIIYPDMKVKPNPIVTAMDSRAGWNVIDAVKNKQVIAVAEDPLVRVGPRLADGLLEIAKAVHPDLVK</sequence>
<dbReference type="Proteomes" id="UP000183410">
    <property type="component" value="Unassembled WGS sequence"/>
</dbReference>
<organism evidence="5 6">
    <name type="scientific">Paenibacillus algorifonticola</name>
    <dbReference type="NCBI Taxonomy" id="684063"/>
    <lineage>
        <taxon>Bacteria</taxon>
        <taxon>Bacillati</taxon>
        <taxon>Bacillota</taxon>
        <taxon>Bacilli</taxon>
        <taxon>Bacillales</taxon>
        <taxon>Paenibacillaceae</taxon>
        <taxon>Paenibacillus</taxon>
    </lineage>
</organism>
<dbReference type="InterPro" id="IPR050902">
    <property type="entry name" value="ABC_Transporter_SBP"/>
</dbReference>
<evidence type="ECO:0000256" key="3">
    <source>
        <dbReference type="SAM" id="SignalP"/>
    </source>
</evidence>
<evidence type="ECO:0000313" key="5">
    <source>
        <dbReference type="EMBL" id="SFE18325.1"/>
    </source>
</evidence>
<feature type="domain" description="Fe/B12 periplasmic-binding" evidence="4">
    <location>
        <begin position="76"/>
        <end position="323"/>
    </location>
</feature>
<dbReference type="EMBL" id="FONN01000001">
    <property type="protein sequence ID" value="SFE18325.1"/>
    <property type="molecule type" value="Genomic_DNA"/>
</dbReference>
<dbReference type="CDD" id="cd01143">
    <property type="entry name" value="YvrC"/>
    <property type="match status" value="1"/>
</dbReference>
<keyword evidence="2 3" id="KW-0732">Signal</keyword>
<dbReference type="PROSITE" id="PS51257">
    <property type="entry name" value="PROKAR_LIPOPROTEIN"/>
    <property type="match status" value="1"/>
</dbReference>